<dbReference type="RefSeq" id="WP_189613636.1">
    <property type="nucleotide sequence ID" value="NZ_BMXR01000020.1"/>
</dbReference>
<keyword evidence="3" id="KW-1185">Reference proteome</keyword>
<dbReference type="Gene3D" id="2.60.120.620">
    <property type="entry name" value="q2cbj1_9rhob like domain"/>
    <property type="match status" value="1"/>
</dbReference>
<dbReference type="EMBL" id="BMXR01000020">
    <property type="protein sequence ID" value="GGX75185.1"/>
    <property type="molecule type" value="Genomic_DNA"/>
</dbReference>
<reference evidence="2" key="2">
    <citation type="submission" date="2020-09" db="EMBL/GenBank/DDBJ databases">
        <authorList>
            <person name="Sun Q."/>
            <person name="Kim S."/>
        </authorList>
    </citation>
    <scope>NUCLEOTIDE SEQUENCE</scope>
    <source>
        <strain evidence="2">KCTC 22169</strain>
    </source>
</reference>
<feature type="region of interest" description="Disordered" evidence="1">
    <location>
        <begin position="89"/>
        <end position="109"/>
    </location>
</feature>
<evidence type="ECO:0008006" key="4">
    <source>
        <dbReference type="Google" id="ProtNLM"/>
    </source>
</evidence>
<accession>A0A918KSC4</accession>
<name>A0A918KSC4_9GAMM</name>
<organism evidence="2 3">
    <name type="scientific">Saccharospirillum salsuginis</name>
    <dbReference type="NCBI Taxonomy" id="418750"/>
    <lineage>
        <taxon>Bacteria</taxon>
        <taxon>Pseudomonadati</taxon>
        <taxon>Pseudomonadota</taxon>
        <taxon>Gammaproteobacteria</taxon>
        <taxon>Oceanospirillales</taxon>
        <taxon>Saccharospirillaceae</taxon>
        <taxon>Saccharospirillum</taxon>
    </lineage>
</organism>
<dbReference type="Pfam" id="PF09859">
    <property type="entry name" value="Oxygenase-NA"/>
    <property type="match status" value="1"/>
</dbReference>
<dbReference type="AlphaFoldDB" id="A0A918KSC4"/>
<reference evidence="2" key="1">
    <citation type="journal article" date="2014" name="Int. J. Syst. Evol. Microbiol.">
        <title>Complete genome sequence of Corynebacterium casei LMG S-19264T (=DSM 44701T), isolated from a smear-ripened cheese.</title>
        <authorList>
            <consortium name="US DOE Joint Genome Institute (JGI-PGF)"/>
            <person name="Walter F."/>
            <person name="Albersmeier A."/>
            <person name="Kalinowski J."/>
            <person name="Ruckert C."/>
        </authorList>
    </citation>
    <scope>NUCLEOTIDE SEQUENCE</scope>
    <source>
        <strain evidence="2">KCTC 22169</strain>
    </source>
</reference>
<dbReference type="InterPro" id="IPR018655">
    <property type="entry name" value="DUF2086"/>
</dbReference>
<gene>
    <name evidence="2" type="ORF">GCM10007392_48000</name>
</gene>
<evidence type="ECO:0000313" key="3">
    <source>
        <dbReference type="Proteomes" id="UP000626148"/>
    </source>
</evidence>
<proteinExistence type="predicted"/>
<protein>
    <recommendedName>
        <fullName evidence="4">2OG-Fe(II) oxygenase</fullName>
    </recommendedName>
</protein>
<dbReference type="Proteomes" id="UP000626148">
    <property type="component" value="Unassembled WGS sequence"/>
</dbReference>
<feature type="compositionally biased region" description="Low complexity" evidence="1">
    <location>
        <begin position="89"/>
        <end position="99"/>
    </location>
</feature>
<comment type="caution">
    <text evidence="2">The sequence shown here is derived from an EMBL/GenBank/DDBJ whole genome shotgun (WGS) entry which is preliminary data.</text>
</comment>
<evidence type="ECO:0000313" key="2">
    <source>
        <dbReference type="EMBL" id="GGX75185.1"/>
    </source>
</evidence>
<evidence type="ECO:0000256" key="1">
    <source>
        <dbReference type="SAM" id="MobiDB-lite"/>
    </source>
</evidence>
<sequence length="344" mass="37305">MGTQDWPEWSDSFIKAGFPKTSLLANTEPAVWQALGRLNLKDFNAGKQVVVRQALDAIGLGWVATNTTPFRIAVGGLFDAARDCHRLEGSVSGSNGSSNEPTSRSAPSIQIDRHSLPEADDGLSGPLDDNAITSTHQSALWSQLEHYGACVIRNAVPDATLSPLPDSQQAKITKLAHTVGNGVAGCPPSDYMDLSKPPDWHNALVRTLERLLVSRQEPNLHPLGHMPLTRKSILLRAGEGAENWAHQDNNSENPPVQAVLMLSEPQKDFTGGEFYVARQTRATDGTIDIQRFEVTFAAPGDLVIFKAGKDSGWWHGMLPVKAGTLPKQKQDYLREAVGLLQPLG</sequence>